<feature type="domain" description="GGDEF" evidence="5">
    <location>
        <begin position="332"/>
        <end position="466"/>
    </location>
</feature>
<protein>
    <submittedName>
        <fullName evidence="6">Signal transduction protein</fullName>
    </submittedName>
</protein>
<dbReference type="InterPro" id="IPR043128">
    <property type="entry name" value="Rev_trsase/Diguanyl_cyclase"/>
</dbReference>
<evidence type="ECO:0000256" key="1">
    <source>
        <dbReference type="SAM" id="MobiDB-lite"/>
    </source>
</evidence>
<dbReference type="Gene3D" id="3.30.450.20">
    <property type="entry name" value="PAS domain"/>
    <property type="match status" value="1"/>
</dbReference>
<dbReference type="OrthoDB" id="23692at2"/>
<dbReference type="KEGG" id="amd:AMED_8278"/>
<dbReference type="CDD" id="cd00130">
    <property type="entry name" value="PAS"/>
    <property type="match status" value="1"/>
</dbReference>
<dbReference type="PROSITE" id="PS50887">
    <property type="entry name" value="GGDEF"/>
    <property type="match status" value="1"/>
</dbReference>
<dbReference type="InterPro" id="IPR000160">
    <property type="entry name" value="GGDEF_dom"/>
</dbReference>
<name>A0A0H3DGZ1_AMYMU</name>
<gene>
    <name evidence="6" type="ordered locus">AMED_8278</name>
</gene>
<evidence type="ECO:0000259" key="4">
    <source>
        <dbReference type="PROSITE" id="PS50883"/>
    </source>
</evidence>
<dbReference type="PROSITE" id="PS50112">
    <property type="entry name" value="PAS"/>
    <property type="match status" value="1"/>
</dbReference>
<dbReference type="Pfam" id="PF00990">
    <property type="entry name" value="GGDEF"/>
    <property type="match status" value="1"/>
</dbReference>
<evidence type="ECO:0000259" key="2">
    <source>
        <dbReference type="PROSITE" id="PS50112"/>
    </source>
</evidence>
<dbReference type="eggNOG" id="COG3829">
    <property type="taxonomic scope" value="Bacteria"/>
</dbReference>
<dbReference type="Gene3D" id="3.20.20.450">
    <property type="entry name" value="EAL domain"/>
    <property type="match status" value="1"/>
</dbReference>
<dbReference type="GO" id="GO:0006355">
    <property type="term" value="P:regulation of DNA-templated transcription"/>
    <property type="evidence" value="ECO:0007669"/>
    <property type="project" value="InterPro"/>
</dbReference>
<dbReference type="SUPFAM" id="SSF55785">
    <property type="entry name" value="PYP-like sensor domain (PAS domain)"/>
    <property type="match status" value="1"/>
</dbReference>
<dbReference type="SUPFAM" id="SSF141868">
    <property type="entry name" value="EAL domain-like"/>
    <property type="match status" value="1"/>
</dbReference>
<dbReference type="InterPro" id="IPR035965">
    <property type="entry name" value="PAS-like_dom_sf"/>
</dbReference>
<dbReference type="InterPro" id="IPR035919">
    <property type="entry name" value="EAL_sf"/>
</dbReference>
<dbReference type="InterPro" id="IPR013767">
    <property type="entry name" value="PAS_fold"/>
</dbReference>
<dbReference type="SUPFAM" id="SSF55073">
    <property type="entry name" value="Nucleotide cyclase"/>
    <property type="match status" value="1"/>
</dbReference>
<organism evidence="6 7">
    <name type="scientific">Amycolatopsis mediterranei (strain U-32)</name>
    <dbReference type="NCBI Taxonomy" id="749927"/>
    <lineage>
        <taxon>Bacteria</taxon>
        <taxon>Bacillati</taxon>
        <taxon>Actinomycetota</taxon>
        <taxon>Actinomycetes</taxon>
        <taxon>Pseudonocardiales</taxon>
        <taxon>Pseudonocardiaceae</taxon>
        <taxon>Amycolatopsis</taxon>
    </lineage>
</organism>
<accession>A0A0H3DGZ1</accession>
<dbReference type="PATRIC" id="fig|749927.5.peg.8600"/>
<dbReference type="PROSITE" id="PS50883">
    <property type="entry name" value="EAL"/>
    <property type="match status" value="1"/>
</dbReference>
<dbReference type="Gene3D" id="3.30.70.270">
    <property type="match status" value="1"/>
</dbReference>
<dbReference type="AlphaFoldDB" id="A0A0H3DGZ1"/>
<feature type="domain" description="PAC" evidence="3">
    <location>
        <begin position="249"/>
        <end position="301"/>
    </location>
</feature>
<dbReference type="NCBIfam" id="TIGR00254">
    <property type="entry name" value="GGDEF"/>
    <property type="match status" value="1"/>
</dbReference>
<dbReference type="EMBL" id="CP002000">
    <property type="protein sequence ID" value="ADJ49976.1"/>
    <property type="molecule type" value="Genomic_DNA"/>
</dbReference>
<sequence length="724" mass="78910">MRASSMPMIEPQPDQPAASDAERGRTRLARKWAYLLSGVTVVSLSREELDVELGGLLGVLCDWLHRGDSPHRSDSAHRASPDLTPAERIGTRLVALGYVGEPGLRCTLEVLGKGLPALPEFRAVEGAADRVVAALGALSCGFLLAHERSVLDQQEIMHLSLLKAVRDAQWNLKQSEARFEEVVTSSASGIAVVALDGRIVRANAALAEMLGHPVGELAGSVLYDVVHPESVEVLRDAMMALLDGGKERIRQSERLLRRDGDVVRISLTASLLRDAEDRPSHFVVVIEDGTELMLLQGELSRQALHDVLTGLPNRQYFGTHLETALRRADPAYGVTLFHVDLDAFGMVCNSLGRRVGEQLLVHFAQRLRAVMAREKAMIARFHSDEFGILVENTESTPDIDAIVRAINDELAEPFFVDGHGLALSASAGVVHRPAKGIDPVELLRQADQTLWRAKDRRRGQWRMFDREADAHDRRTQARAVGMAGAWEHGEIGVRYRPMARLADGEAAGVEARLHWNRPDDTALSHECCVELAESTGLVLPLGDWVLRAAGRQGEWWRQRAGFGLPMVAALTGHQVSDDALGTRVTRLLRDTGLPPGQLMLGVPAGALPVSGVIENVTALADLGVHVMLDDFGLGPDDLRAIEDLPVDIVRVDRRLVEWQAWSDSTFLGALVPLVRQVGATLVVDGIHTEDQANWWRTAGAELATGDYFGVARPPAELAGQFAGT</sequence>
<dbReference type="SMART" id="SM00052">
    <property type="entry name" value="EAL"/>
    <property type="match status" value="1"/>
</dbReference>
<feature type="region of interest" description="Disordered" evidence="1">
    <location>
        <begin position="1"/>
        <end position="23"/>
    </location>
</feature>
<dbReference type="CDD" id="cd01948">
    <property type="entry name" value="EAL"/>
    <property type="match status" value="1"/>
</dbReference>
<dbReference type="PANTHER" id="PTHR44757:SF2">
    <property type="entry name" value="BIOFILM ARCHITECTURE MAINTENANCE PROTEIN MBAA"/>
    <property type="match status" value="1"/>
</dbReference>
<evidence type="ECO:0000259" key="3">
    <source>
        <dbReference type="PROSITE" id="PS50113"/>
    </source>
</evidence>
<dbReference type="NCBIfam" id="TIGR00229">
    <property type="entry name" value="sensory_box"/>
    <property type="match status" value="1"/>
</dbReference>
<dbReference type="SMART" id="SM00267">
    <property type="entry name" value="GGDEF"/>
    <property type="match status" value="1"/>
</dbReference>
<dbReference type="PROSITE" id="PS50113">
    <property type="entry name" value="PAC"/>
    <property type="match status" value="1"/>
</dbReference>
<dbReference type="eggNOG" id="COG5001">
    <property type="taxonomic scope" value="Bacteria"/>
</dbReference>
<dbReference type="CDD" id="cd01949">
    <property type="entry name" value="GGDEF"/>
    <property type="match status" value="1"/>
</dbReference>
<evidence type="ECO:0000313" key="6">
    <source>
        <dbReference type="EMBL" id="ADJ49976.1"/>
    </source>
</evidence>
<dbReference type="SMART" id="SM00091">
    <property type="entry name" value="PAS"/>
    <property type="match status" value="1"/>
</dbReference>
<evidence type="ECO:0000313" key="7">
    <source>
        <dbReference type="Proteomes" id="UP000000328"/>
    </source>
</evidence>
<dbReference type="InterPro" id="IPR000014">
    <property type="entry name" value="PAS"/>
</dbReference>
<dbReference type="Proteomes" id="UP000000328">
    <property type="component" value="Chromosome"/>
</dbReference>
<dbReference type="Pfam" id="PF00989">
    <property type="entry name" value="PAS"/>
    <property type="match status" value="1"/>
</dbReference>
<feature type="domain" description="PAS" evidence="2">
    <location>
        <begin position="175"/>
        <end position="245"/>
    </location>
</feature>
<dbReference type="InterPro" id="IPR000700">
    <property type="entry name" value="PAS-assoc_C"/>
</dbReference>
<reference evidence="6 7" key="1">
    <citation type="journal article" date="2010" name="Cell Res.">
        <title>Complete genome sequence of the rifamycin SV-producing Amycolatopsis mediterranei U32 revealed its genetic characteristics in phylogeny and metabolism.</title>
        <authorList>
            <person name="Zhao W."/>
            <person name="Zhong Y."/>
            <person name="Yuan H."/>
            <person name="Wang J."/>
            <person name="Zheng H."/>
            <person name="Wang Y."/>
            <person name="Cen X."/>
            <person name="Xu F."/>
            <person name="Bai J."/>
            <person name="Han X."/>
            <person name="Lu G."/>
            <person name="Zhu Y."/>
            <person name="Shao Z."/>
            <person name="Yan H."/>
            <person name="Li C."/>
            <person name="Peng N."/>
            <person name="Zhang Z."/>
            <person name="Zhang Y."/>
            <person name="Lin W."/>
            <person name="Fan Y."/>
            <person name="Qin Z."/>
            <person name="Hu Y."/>
            <person name="Zhu B."/>
            <person name="Wang S."/>
            <person name="Ding X."/>
            <person name="Zhao G.P."/>
        </authorList>
    </citation>
    <scope>NUCLEOTIDE SEQUENCE [LARGE SCALE GENOMIC DNA]</scope>
    <source>
        <strain evidence="7">U-32</strain>
    </source>
</reference>
<proteinExistence type="predicted"/>
<feature type="domain" description="EAL" evidence="4">
    <location>
        <begin position="473"/>
        <end position="724"/>
    </location>
</feature>
<dbReference type="PANTHER" id="PTHR44757">
    <property type="entry name" value="DIGUANYLATE CYCLASE DGCP"/>
    <property type="match status" value="1"/>
</dbReference>
<dbReference type="Pfam" id="PF00563">
    <property type="entry name" value="EAL"/>
    <property type="match status" value="1"/>
</dbReference>
<dbReference type="InterPro" id="IPR052155">
    <property type="entry name" value="Biofilm_reg_signaling"/>
</dbReference>
<dbReference type="InterPro" id="IPR001633">
    <property type="entry name" value="EAL_dom"/>
</dbReference>
<dbReference type="HOGENOM" id="CLU_000445_70_50_11"/>
<dbReference type="InterPro" id="IPR029787">
    <property type="entry name" value="Nucleotide_cyclase"/>
</dbReference>
<evidence type="ECO:0000259" key="5">
    <source>
        <dbReference type="PROSITE" id="PS50887"/>
    </source>
</evidence>